<reference evidence="5 6" key="1">
    <citation type="submission" date="2016-01" db="EMBL/GenBank/DDBJ databases">
        <title>The draft genome sequence of Aquimarina sp. RZW4-3-2.</title>
        <authorList>
            <person name="Wang Y."/>
        </authorList>
    </citation>
    <scope>NUCLEOTIDE SEQUENCE [LARGE SCALE GENOMIC DNA]</scope>
    <source>
        <strain evidence="5 6">RZW4-3-2</strain>
    </source>
</reference>
<evidence type="ECO:0000313" key="5">
    <source>
        <dbReference type="EMBL" id="KZS40609.1"/>
    </source>
</evidence>
<proteinExistence type="predicted"/>
<evidence type="ECO:0000313" key="6">
    <source>
        <dbReference type="Proteomes" id="UP000076715"/>
    </source>
</evidence>
<dbReference type="AlphaFoldDB" id="A0A163AKG4"/>
<dbReference type="InterPro" id="IPR050204">
    <property type="entry name" value="AraC_XylS_family_regulators"/>
</dbReference>
<dbReference type="InterPro" id="IPR009057">
    <property type="entry name" value="Homeodomain-like_sf"/>
</dbReference>
<evidence type="ECO:0000256" key="2">
    <source>
        <dbReference type="ARBA" id="ARBA00023125"/>
    </source>
</evidence>
<evidence type="ECO:0000259" key="4">
    <source>
        <dbReference type="PROSITE" id="PS01124"/>
    </source>
</evidence>
<protein>
    <submittedName>
        <fullName evidence="5">AraC family transcriptional regulator</fullName>
    </submittedName>
</protein>
<dbReference type="Proteomes" id="UP000076715">
    <property type="component" value="Unassembled WGS sequence"/>
</dbReference>
<dbReference type="PROSITE" id="PS01124">
    <property type="entry name" value="HTH_ARAC_FAMILY_2"/>
    <property type="match status" value="1"/>
</dbReference>
<dbReference type="PANTHER" id="PTHR46796:SF13">
    <property type="entry name" value="HTH-TYPE TRANSCRIPTIONAL ACTIVATOR RHAS"/>
    <property type="match status" value="1"/>
</dbReference>
<gene>
    <name evidence="5" type="ORF">AWE51_06580</name>
</gene>
<dbReference type="SMART" id="SM00342">
    <property type="entry name" value="HTH_ARAC"/>
    <property type="match status" value="1"/>
</dbReference>
<dbReference type="RefSeq" id="WP_066314268.1">
    <property type="nucleotide sequence ID" value="NZ_LQRT01000013.1"/>
</dbReference>
<dbReference type="EMBL" id="LQRT01000013">
    <property type="protein sequence ID" value="KZS40609.1"/>
    <property type="molecule type" value="Genomic_DNA"/>
</dbReference>
<dbReference type="OrthoDB" id="323290at2"/>
<keyword evidence="6" id="KW-1185">Reference proteome</keyword>
<dbReference type="Pfam" id="PF20240">
    <property type="entry name" value="DUF6597"/>
    <property type="match status" value="1"/>
</dbReference>
<dbReference type="Gene3D" id="1.10.10.60">
    <property type="entry name" value="Homeodomain-like"/>
    <property type="match status" value="1"/>
</dbReference>
<dbReference type="Pfam" id="PF12833">
    <property type="entry name" value="HTH_18"/>
    <property type="match status" value="1"/>
</dbReference>
<organism evidence="5 6">
    <name type="scientific">Aquimarina aggregata</name>
    <dbReference type="NCBI Taxonomy" id="1642818"/>
    <lineage>
        <taxon>Bacteria</taxon>
        <taxon>Pseudomonadati</taxon>
        <taxon>Bacteroidota</taxon>
        <taxon>Flavobacteriia</taxon>
        <taxon>Flavobacteriales</taxon>
        <taxon>Flavobacteriaceae</taxon>
        <taxon>Aquimarina</taxon>
    </lineage>
</organism>
<accession>A0A163AKG4</accession>
<comment type="caution">
    <text evidence="5">The sequence shown here is derived from an EMBL/GenBank/DDBJ whole genome shotgun (WGS) entry which is preliminary data.</text>
</comment>
<keyword evidence="2" id="KW-0238">DNA-binding</keyword>
<dbReference type="SUPFAM" id="SSF46689">
    <property type="entry name" value="Homeodomain-like"/>
    <property type="match status" value="1"/>
</dbReference>
<dbReference type="STRING" id="1642818.AWE51_06580"/>
<dbReference type="PANTHER" id="PTHR46796">
    <property type="entry name" value="HTH-TYPE TRANSCRIPTIONAL ACTIVATOR RHAS-RELATED"/>
    <property type="match status" value="1"/>
</dbReference>
<dbReference type="InterPro" id="IPR018060">
    <property type="entry name" value="HTH_AraC"/>
</dbReference>
<keyword evidence="3" id="KW-0804">Transcription</keyword>
<dbReference type="InterPro" id="IPR046532">
    <property type="entry name" value="DUF6597"/>
</dbReference>
<dbReference type="GO" id="GO:0043565">
    <property type="term" value="F:sequence-specific DNA binding"/>
    <property type="evidence" value="ECO:0007669"/>
    <property type="project" value="InterPro"/>
</dbReference>
<evidence type="ECO:0000256" key="1">
    <source>
        <dbReference type="ARBA" id="ARBA00023015"/>
    </source>
</evidence>
<sequence>MNPKIFEPNSELEDFVKCYWTLESSFENTPTRNTIVPDGTVKLIFHYGDLYWHHPKSGKSFLQPRCFLIGQLTKPYIVEPAGETGTFVIRFNPNGFSPFTNIPIKEMENKPIALKELFGEKGKKLEQEILDAKNTSQRINIAEKFLLELLKSKEVKDRIVNSTIETIVKYKGQLSVNELSNQASLSRRILARKFSSNVGLSPKQLSKIVRLQATLKSLLQNEKTNLTDLTYENEYFDQSHFIKDFKEFTGITPKEFYGEDLKMSLIFDSKK</sequence>
<keyword evidence="1" id="KW-0805">Transcription regulation</keyword>
<feature type="domain" description="HTH araC/xylS-type" evidence="4">
    <location>
        <begin position="157"/>
        <end position="259"/>
    </location>
</feature>
<dbReference type="GO" id="GO:0003700">
    <property type="term" value="F:DNA-binding transcription factor activity"/>
    <property type="evidence" value="ECO:0007669"/>
    <property type="project" value="InterPro"/>
</dbReference>
<evidence type="ECO:0000256" key="3">
    <source>
        <dbReference type="ARBA" id="ARBA00023163"/>
    </source>
</evidence>
<name>A0A163AKG4_9FLAO</name>